<gene>
    <name evidence="2" type="ORF">PMYSY11_1725</name>
</gene>
<accession>A0A653E3L7</accession>
<evidence type="ECO:0000313" key="2">
    <source>
        <dbReference type="EMBL" id="VEV96771.1"/>
    </source>
</evidence>
<dbReference type="AlphaFoldDB" id="A0A653E3L7"/>
<evidence type="ECO:0000256" key="1">
    <source>
        <dbReference type="SAM" id="MobiDB-lite"/>
    </source>
</evidence>
<proteinExistence type="predicted"/>
<name>A0A653E3L7_9PSED</name>
<protein>
    <submittedName>
        <fullName evidence="2">Uncharacterized protein</fullName>
    </submittedName>
</protein>
<feature type="compositionally biased region" description="Basic and acidic residues" evidence="1">
    <location>
        <begin position="19"/>
        <end position="28"/>
    </location>
</feature>
<dbReference type="EMBL" id="LR215729">
    <property type="protein sequence ID" value="VEV96771.1"/>
    <property type="molecule type" value="Genomic_DNA"/>
</dbReference>
<sequence>MGQLLLGESCFDTPSAQDLSERQSDFHR</sequence>
<reference evidence="2" key="1">
    <citation type="submission" date="2019-02" db="EMBL/GenBank/DDBJ databases">
        <authorList>
            <consortium name="Genoscope - CEA"/>
            <person name="William W."/>
        </authorList>
    </citation>
    <scope>NUCLEOTIDE SEQUENCE [LARGE SCALE GENOMIC DNA]</scope>
    <source>
        <strain evidence="2">YSy11</strain>
    </source>
</reference>
<organism evidence="2">
    <name type="scientific">Pseudomonas marincola</name>
    <dbReference type="NCBI Taxonomy" id="437900"/>
    <lineage>
        <taxon>Bacteria</taxon>
        <taxon>Pseudomonadati</taxon>
        <taxon>Pseudomonadota</taxon>
        <taxon>Gammaproteobacteria</taxon>
        <taxon>Pseudomonadales</taxon>
        <taxon>Pseudomonadaceae</taxon>
        <taxon>Pseudomonas</taxon>
    </lineage>
</organism>
<feature type="region of interest" description="Disordered" evidence="1">
    <location>
        <begin position="1"/>
        <end position="28"/>
    </location>
</feature>